<dbReference type="InterPro" id="IPR027417">
    <property type="entry name" value="P-loop_NTPase"/>
</dbReference>
<dbReference type="InterPro" id="IPR049614">
    <property type="entry name" value="HrpB_DEXH"/>
</dbReference>
<evidence type="ECO:0000259" key="6">
    <source>
        <dbReference type="PROSITE" id="PS51192"/>
    </source>
</evidence>
<keyword evidence="4" id="KW-0067">ATP-binding</keyword>
<dbReference type="InterPro" id="IPR007502">
    <property type="entry name" value="Helicase-assoc_dom"/>
</dbReference>
<evidence type="ECO:0000256" key="5">
    <source>
        <dbReference type="SAM" id="MobiDB-lite"/>
    </source>
</evidence>
<feature type="domain" description="Helicase ATP-binding" evidence="6">
    <location>
        <begin position="24"/>
        <end position="184"/>
    </location>
</feature>
<dbReference type="SMART" id="SM00847">
    <property type="entry name" value="HA2"/>
    <property type="match status" value="1"/>
</dbReference>
<dbReference type="InterPro" id="IPR014001">
    <property type="entry name" value="Helicase_ATP-bd"/>
</dbReference>
<dbReference type="Pfam" id="PF00270">
    <property type="entry name" value="DEAD"/>
    <property type="match status" value="1"/>
</dbReference>
<dbReference type="Pfam" id="PF08482">
    <property type="entry name" value="HrpB_C"/>
    <property type="match status" value="1"/>
</dbReference>
<organism evidence="8 9">
    <name type="scientific">Tessaracoccus flavescens</name>
    <dbReference type="NCBI Taxonomy" id="399497"/>
    <lineage>
        <taxon>Bacteria</taxon>
        <taxon>Bacillati</taxon>
        <taxon>Actinomycetota</taxon>
        <taxon>Actinomycetes</taxon>
        <taxon>Propionibacteriales</taxon>
        <taxon>Propionibacteriaceae</taxon>
        <taxon>Tessaracoccus</taxon>
    </lineage>
</organism>
<dbReference type="RefSeq" id="WP_077346976.1">
    <property type="nucleotide sequence ID" value="NZ_CP019607.1"/>
</dbReference>
<keyword evidence="9" id="KW-1185">Reference proteome</keyword>
<dbReference type="InterPro" id="IPR010225">
    <property type="entry name" value="HrpB"/>
</dbReference>
<dbReference type="GO" id="GO:0003676">
    <property type="term" value="F:nucleic acid binding"/>
    <property type="evidence" value="ECO:0007669"/>
    <property type="project" value="InterPro"/>
</dbReference>
<dbReference type="Gene3D" id="3.40.50.300">
    <property type="entry name" value="P-loop containing nucleotide triphosphate hydrolases"/>
    <property type="match status" value="2"/>
</dbReference>
<evidence type="ECO:0000256" key="3">
    <source>
        <dbReference type="ARBA" id="ARBA00022806"/>
    </source>
</evidence>
<feature type="region of interest" description="Disordered" evidence="5">
    <location>
        <begin position="806"/>
        <end position="826"/>
    </location>
</feature>
<dbReference type="Pfam" id="PF00271">
    <property type="entry name" value="Helicase_C"/>
    <property type="match status" value="1"/>
</dbReference>
<evidence type="ECO:0000313" key="8">
    <source>
        <dbReference type="EMBL" id="AQP49561.1"/>
    </source>
</evidence>
<reference evidence="8 9" key="1">
    <citation type="journal article" date="2008" name="Int. J. Syst. Evol. Microbiol.">
        <title>Tessaracoccus flavescens sp. nov., isolated from marine sediment.</title>
        <authorList>
            <person name="Lee D.W."/>
            <person name="Lee S.D."/>
        </authorList>
    </citation>
    <scope>NUCLEOTIDE SEQUENCE [LARGE SCALE GENOMIC DNA]</scope>
    <source>
        <strain evidence="8 9">SST-39T</strain>
    </source>
</reference>
<dbReference type="PIRSF" id="PIRSF005496">
    <property type="entry name" value="ATP_hel_hrpB"/>
    <property type="match status" value="1"/>
</dbReference>
<feature type="compositionally biased region" description="Low complexity" evidence="5">
    <location>
        <begin position="815"/>
        <end position="826"/>
    </location>
</feature>
<dbReference type="SUPFAM" id="SSF52540">
    <property type="entry name" value="P-loop containing nucleoside triphosphate hydrolases"/>
    <property type="match status" value="1"/>
</dbReference>
<evidence type="ECO:0000256" key="4">
    <source>
        <dbReference type="ARBA" id="ARBA00022840"/>
    </source>
</evidence>
<dbReference type="Proteomes" id="UP000188235">
    <property type="component" value="Chromosome"/>
</dbReference>
<dbReference type="CDD" id="cd17990">
    <property type="entry name" value="DEXHc_HrpB"/>
    <property type="match status" value="1"/>
</dbReference>
<evidence type="ECO:0000256" key="2">
    <source>
        <dbReference type="ARBA" id="ARBA00022801"/>
    </source>
</evidence>
<dbReference type="InterPro" id="IPR001650">
    <property type="entry name" value="Helicase_C-like"/>
</dbReference>
<dbReference type="SMART" id="SM00490">
    <property type="entry name" value="HELICc"/>
    <property type="match status" value="1"/>
</dbReference>
<evidence type="ECO:0000259" key="7">
    <source>
        <dbReference type="PROSITE" id="PS51194"/>
    </source>
</evidence>
<evidence type="ECO:0000313" key="9">
    <source>
        <dbReference type="Proteomes" id="UP000188235"/>
    </source>
</evidence>
<evidence type="ECO:0000256" key="1">
    <source>
        <dbReference type="ARBA" id="ARBA00022741"/>
    </source>
</evidence>
<dbReference type="GO" id="GO:0016787">
    <property type="term" value="F:hydrolase activity"/>
    <property type="evidence" value="ECO:0007669"/>
    <property type="project" value="UniProtKB-KW"/>
</dbReference>
<proteinExistence type="predicted"/>
<dbReference type="PANTHER" id="PTHR43519:SF1">
    <property type="entry name" value="ATP-DEPENDENT RNA HELICASE HRPB"/>
    <property type="match status" value="1"/>
</dbReference>
<dbReference type="InterPro" id="IPR013689">
    <property type="entry name" value="RNA_helicase_ATP-dep_HrpB_C"/>
</dbReference>
<dbReference type="STRING" id="399497.BW733_00620"/>
<name>A0A1Q2CTX9_9ACTN</name>
<keyword evidence="2" id="KW-0378">Hydrolase</keyword>
<keyword evidence="1" id="KW-0547">Nucleotide-binding</keyword>
<protein>
    <submittedName>
        <fullName evidence="8">ATP-dependent helicase HrpB</fullName>
    </submittedName>
</protein>
<feature type="domain" description="Helicase C-terminal" evidence="7">
    <location>
        <begin position="221"/>
        <end position="386"/>
    </location>
</feature>
<dbReference type="NCBIfam" id="TIGR01970">
    <property type="entry name" value="DEAH_box_HrpB"/>
    <property type="match status" value="1"/>
</dbReference>
<accession>A0A1Q2CTX9</accession>
<dbReference type="EMBL" id="CP019607">
    <property type="protein sequence ID" value="AQP49561.1"/>
    <property type="molecule type" value="Genomic_DNA"/>
</dbReference>
<dbReference type="KEGG" id="tfa:BW733_00620"/>
<dbReference type="Gene3D" id="1.20.120.1080">
    <property type="match status" value="1"/>
</dbReference>
<dbReference type="PROSITE" id="PS51192">
    <property type="entry name" value="HELICASE_ATP_BIND_1"/>
    <property type="match status" value="1"/>
</dbReference>
<gene>
    <name evidence="8" type="ORF">BW733_00620</name>
</gene>
<dbReference type="PANTHER" id="PTHR43519">
    <property type="entry name" value="ATP-DEPENDENT RNA HELICASE HRPB"/>
    <property type="match status" value="1"/>
</dbReference>
<dbReference type="GO" id="GO:0004386">
    <property type="term" value="F:helicase activity"/>
    <property type="evidence" value="ECO:0007669"/>
    <property type="project" value="UniProtKB-KW"/>
</dbReference>
<dbReference type="PROSITE" id="PS00690">
    <property type="entry name" value="DEAH_ATP_HELICASE"/>
    <property type="match status" value="1"/>
</dbReference>
<dbReference type="AlphaFoldDB" id="A0A1Q2CTX9"/>
<dbReference type="InterPro" id="IPR002464">
    <property type="entry name" value="DNA/RNA_helicase_DEAH_CS"/>
</dbReference>
<dbReference type="OrthoDB" id="9805617at2"/>
<dbReference type="CDD" id="cd18791">
    <property type="entry name" value="SF2_C_RHA"/>
    <property type="match status" value="1"/>
</dbReference>
<dbReference type="InterPro" id="IPR011545">
    <property type="entry name" value="DEAD/DEAH_box_helicase_dom"/>
</dbReference>
<dbReference type="GO" id="GO:0005524">
    <property type="term" value="F:ATP binding"/>
    <property type="evidence" value="ECO:0007669"/>
    <property type="project" value="UniProtKB-KW"/>
</dbReference>
<dbReference type="SMART" id="SM00487">
    <property type="entry name" value="DEXDc"/>
    <property type="match status" value="1"/>
</dbReference>
<sequence length="826" mass="87459">MRSLSELVDDGCDLPFAAASEPLRSAVGERRVAVVEAPPGTGKTTLAPPMVAGVVEGRVVVTQPRRVAARAAARRLAQLTGTRIGDLVGFTVRGERRVSDSTRIEMVTPGVLLRRLLRDPGLDGVGAVILDEVHERGLDTDLLVGLLGEVRELRDDLAVVAMSATADSAGLSRLLGTDTPAPVVGVPAVLHRLEEQFAPGPLPTDARGVSRDFLSHVADTTVRAFSERPDDGDVLVFLPGVREVRIVAETVASRVDAEVLELHGQVGSREQDRAISGRRPGDRPRVVVSTNLAESSVTVDGVRVVVDAGLSREPRRDASRGMSGLVTVRCARSSADQRAGRAARQGPGVVWRCYDRETYSGLRPQVTPEGQTADLTSALLTLATWGAPRGEGLALPSPLPAASVLEDEQVLRSLEAVDEQGRVTSHGRELAEIPASPRWARALLDAAPLVGSRLAAEVVAAVELGVAGDVAQELGSLRRGSSPETGRWRAEADRLARLVADSAGSGGSAATVIALAFPERVARRVGDVYLLGSGTRAAAPPTLAGHEWLAVAEVTRASGASAAGTGAVIRSGAPADESTARLVLPATQEVRGELVDGRLRARRVSALGAVELSSTPVPARELGSDAVFDVLRTKGLEVIGWSGSADALRRRLALLHRVIGPPWPDVGDDALLMRLAEWLGPEVEGAAQSGRLAGIDLTAPLRRLLPWPEAGRLDELAPERLEVPSGSRIRLDYPAHDEAGPVVVAVKLQECFGLAATPRLADGRAEVVFHLLSPAGRPLAITGDLASFWSGLYTQVRAEMRGRYPRHPWPEDPWTAPATARTNRRR</sequence>
<dbReference type="PROSITE" id="PS51194">
    <property type="entry name" value="HELICASE_CTER"/>
    <property type="match status" value="1"/>
</dbReference>
<keyword evidence="3 8" id="KW-0347">Helicase</keyword>